<evidence type="ECO:0000313" key="7">
    <source>
        <dbReference type="Proteomes" id="UP000030184"/>
    </source>
</evidence>
<dbReference type="Proteomes" id="UP000029646">
    <property type="component" value="Unassembled WGS sequence"/>
</dbReference>
<dbReference type="Pfam" id="PF00210">
    <property type="entry name" value="Ferritin"/>
    <property type="match status" value="1"/>
</dbReference>
<dbReference type="SUPFAM" id="SSF47240">
    <property type="entry name" value="Ferritin-like"/>
    <property type="match status" value="1"/>
</dbReference>
<dbReference type="EMBL" id="BBNY01000070">
    <property type="protein sequence ID" value="GAL90219.1"/>
    <property type="molecule type" value="Genomic_DNA"/>
</dbReference>
<dbReference type="InterPro" id="IPR008331">
    <property type="entry name" value="Ferritin_DPS_dom"/>
</dbReference>
<feature type="domain" description="Ferritin/DPS" evidence="3">
    <location>
        <begin position="19"/>
        <end position="157"/>
    </location>
</feature>
<organism evidence="4 6">
    <name type="scientific">Jejuia pallidilutea</name>
    <dbReference type="NCBI Taxonomy" id="504487"/>
    <lineage>
        <taxon>Bacteria</taxon>
        <taxon>Pseudomonadati</taxon>
        <taxon>Bacteroidota</taxon>
        <taxon>Flavobacteriia</taxon>
        <taxon>Flavobacteriales</taxon>
        <taxon>Flavobacteriaceae</taxon>
        <taxon>Jejuia</taxon>
    </lineage>
</organism>
<dbReference type="EC" id="1.16.3.1" evidence="4"/>
<dbReference type="Proteomes" id="UP000030184">
    <property type="component" value="Unassembled WGS sequence"/>
</dbReference>
<name>A0A090W6N9_9FLAO</name>
<reference evidence="7" key="1">
    <citation type="journal article" date="2014" name="Genome Announc.">
        <title>Draft Genome Sequence of Marine Flavobacterium Jejuia pallidilutea Strain 11shimoA1 and Pigmentation Mutants.</title>
        <authorList>
            <person name="Takatani N."/>
            <person name="Nakanishi M."/>
            <person name="Meirelles P."/>
            <person name="Mino S."/>
            <person name="Suda W."/>
            <person name="Oshima K."/>
            <person name="Hattori M."/>
            <person name="Ohkuma M."/>
            <person name="Hosokawa M."/>
            <person name="Miyashita K."/>
            <person name="Thompson F.L."/>
            <person name="Niwa A."/>
            <person name="Sawabe T."/>
            <person name="Sawabe T."/>
        </authorList>
    </citation>
    <scope>NUCLEOTIDE SEQUENCE [LARGE SCALE GENOMIC DNA]</scope>
    <source>
        <strain evidence="7">JCM 19538</strain>
    </source>
</reference>
<dbReference type="InterPro" id="IPR002177">
    <property type="entry name" value="DPS_DNA-bd"/>
</dbReference>
<proteinExistence type="inferred from homology"/>
<dbReference type="PROSITE" id="PS00818">
    <property type="entry name" value="DPS_1"/>
    <property type="match status" value="1"/>
</dbReference>
<dbReference type="PROSITE" id="PS00819">
    <property type="entry name" value="DPS_2"/>
    <property type="match status" value="1"/>
</dbReference>
<dbReference type="AlphaFoldDB" id="A0A090W6N9"/>
<dbReference type="OrthoDB" id="9797023at2"/>
<comment type="similarity">
    <text evidence="1 2">Belongs to the Dps family.</text>
</comment>
<dbReference type="PANTHER" id="PTHR42932:SF1">
    <property type="entry name" value="GENERAL STRESS PROTEIN 20U"/>
    <property type="match status" value="1"/>
</dbReference>
<dbReference type="InterPro" id="IPR009078">
    <property type="entry name" value="Ferritin-like_SF"/>
</dbReference>
<dbReference type="PIRSF" id="PIRSF005900">
    <property type="entry name" value="Dps"/>
    <property type="match status" value="1"/>
</dbReference>
<evidence type="ECO:0000313" key="4">
    <source>
        <dbReference type="EMBL" id="GAL71888.1"/>
    </source>
</evidence>
<gene>
    <name evidence="4" type="ORF">JCM19302_1328</name>
    <name evidence="5" type="ORF">JCM19538_686</name>
</gene>
<dbReference type="GO" id="GO:0004322">
    <property type="term" value="F:ferroxidase activity"/>
    <property type="evidence" value="ECO:0007669"/>
    <property type="project" value="UniProtKB-EC"/>
</dbReference>
<protein>
    <submittedName>
        <fullName evidence="4">Ferroxidase</fullName>
        <ecNumber evidence="4">1.16.3.1</ecNumber>
    </submittedName>
</protein>
<comment type="caution">
    <text evidence="4">The sequence shown here is derived from an EMBL/GenBank/DDBJ whole genome shotgun (WGS) entry which is preliminary data.</text>
</comment>
<dbReference type="InterPro" id="IPR023188">
    <property type="entry name" value="DPS_DNA-bd_CS"/>
</dbReference>
<dbReference type="CDD" id="cd01043">
    <property type="entry name" value="DPS"/>
    <property type="match status" value="1"/>
</dbReference>
<keyword evidence="7" id="KW-1185">Reference proteome</keyword>
<evidence type="ECO:0000313" key="5">
    <source>
        <dbReference type="EMBL" id="GAL90219.1"/>
    </source>
</evidence>
<dbReference type="EMBL" id="BBNS01000016">
    <property type="protein sequence ID" value="GAL71888.1"/>
    <property type="molecule type" value="Genomic_DNA"/>
</dbReference>
<evidence type="ECO:0000256" key="2">
    <source>
        <dbReference type="RuleBase" id="RU003875"/>
    </source>
</evidence>
<evidence type="ECO:0000259" key="3">
    <source>
        <dbReference type="Pfam" id="PF00210"/>
    </source>
</evidence>
<sequence length="159" mass="18070">MTLNSLGLNTEKAKVLAEDLNVLLANFQVYYQNLRGIHWNIKGKRFFDLHVKFEELYTDANIKVDEIAERILTLGATPLHAFDDYTNSAKVPVGKNISEDVKAVQLIVDSLSELLKIERSILEKSDDADDEGTNSMMSDFITEQEKTVWMMKAWLGETV</sequence>
<dbReference type="PRINTS" id="PR01346">
    <property type="entry name" value="HELNAPAPROT"/>
</dbReference>
<dbReference type="InterPro" id="IPR012347">
    <property type="entry name" value="Ferritin-like"/>
</dbReference>
<evidence type="ECO:0000313" key="6">
    <source>
        <dbReference type="Proteomes" id="UP000029646"/>
    </source>
</evidence>
<accession>A0A090W6N9</accession>
<dbReference type="Gene3D" id="1.20.1260.10">
    <property type="match status" value="1"/>
</dbReference>
<dbReference type="PANTHER" id="PTHR42932">
    <property type="entry name" value="GENERAL STRESS PROTEIN 20U"/>
    <property type="match status" value="1"/>
</dbReference>
<dbReference type="RefSeq" id="WP_042248836.1">
    <property type="nucleotide sequence ID" value="NZ_BBNS01000016.1"/>
</dbReference>
<keyword evidence="4" id="KW-0560">Oxidoreductase</keyword>
<dbReference type="GO" id="GO:0008199">
    <property type="term" value="F:ferric iron binding"/>
    <property type="evidence" value="ECO:0007669"/>
    <property type="project" value="InterPro"/>
</dbReference>
<evidence type="ECO:0000256" key="1">
    <source>
        <dbReference type="ARBA" id="ARBA00009497"/>
    </source>
</evidence>